<evidence type="ECO:0000256" key="1">
    <source>
        <dbReference type="ARBA" id="ARBA00022490"/>
    </source>
</evidence>
<dbReference type="GO" id="GO:0016282">
    <property type="term" value="C:eukaryotic 43S preinitiation complex"/>
    <property type="evidence" value="ECO:0007669"/>
    <property type="project" value="UniProtKB-UniRule"/>
</dbReference>
<evidence type="ECO:0000256" key="4">
    <source>
        <dbReference type="HAMAP-Rule" id="MF_03009"/>
    </source>
</evidence>
<feature type="compositionally biased region" description="Basic and acidic residues" evidence="5">
    <location>
        <begin position="125"/>
        <end position="137"/>
    </location>
</feature>
<dbReference type="EMBL" id="JAIHNG010000070">
    <property type="protein sequence ID" value="KAI5961934.1"/>
    <property type="molecule type" value="Genomic_DNA"/>
</dbReference>
<dbReference type="HAMAP" id="MF_03009">
    <property type="entry name" value="eIF3j"/>
    <property type="match status" value="1"/>
</dbReference>
<accession>A0AAD5BGP0</accession>
<keyword evidence="7" id="KW-1185">Reference proteome</keyword>
<dbReference type="Proteomes" id="UP001204833">
    <property type="component" value="Unassembled WGS sequence"/>
</dbReference>
<evidence type="ECO:0000256" key="5">
    <source>
        <dbReference type="SAM" id="MobiDB-lite"/>
    </source>
</evidence>
<dbReference type="InterPro" id="IPR023194">
    <property type="entry name" value="eIF3-like_dom_sf"/>
</dbReference>
<protein>
    <recommendedName>
        <fullName evidence="4">Eukaryotic translation initiation factor 3 subunit J</fullName>
        <shortName evidence="4">eIF3j</shortName>
    </recommendedName>
    <alternativeName>
        <fullName evidence="4">Eukaryotic translation initiation factor 3 30 kDa subunit homolog</fullName>
        <shortName evidence="4">eIF-3 30 kDa subunit homolog</shortName>
    </alternativeName>
</protein>
<dbReference type="PANTHER" id="PTHR21681:SF0">
    <property type="entry name" value="EUKARYOTIC TRANSLATION INITIATION FACTOR 3 SUBUNIT J"/>
    <property type="match status" value="1"/>
</dbReference>
<comment type="caution">
    <text evidence="6">The sequence shown here is derived from an EMBL/GenBank/DDBJ whole genome shotgun (WGS) entry which is preliminary data.</text>
</comment>
<evidence type="ECO:0000313" key="6">
    <source>
        <dbReference type="EMBL" id="KAI5961934.1"/>
    </source>
</evidence>
<evidence type="ECO:0000313" key="7">
    <source>
        <dbReference type="Proteomes" id="UP001204833"/>
    </source>
</evidence>
<comment type="subcellular location">
    <subcellularLocation>
        <location evidence="4">Cytoplasm</location>
    </subcellularLocation>
</comment>
<sequence>MAWDDEDFDIPSNSKTSASWEDEEDDDPLLESWDVDPEEEAKKKKAAKEAEAKAKAEQKAKEDEARKKKEKKRQEMEQFDNLDERSKRELLKKAELSADLNNAADLFGGLGVAGDGDGDDDDFDINEHPREKARRAEAAAAAAAASRKPVLTKDTPLEDHPLFQPTNKQEYEKLRKAVGTALTTLNEDSSLLYASSLAIDLIRDLTQPLSVENTRKVISTLNVIIKDKERQERLARLKKTGGTASGGAGKKKAKPAARPNVGGFKKDDFDDMGGDLDGLDDDDFM</sequence>
<feature type="region of interest" description="Disordered" evidence="5">
    <location>
        <begin position="118"/>
        <end position="167"/>
    </location>
</feature>
<evidence type="ECO:0000256" key="3">
    <source>
        <dbReference type="ARBA" id="ARBA00022917"/>
    </source>
</evidence>
<keyword evidence="1 4" id="KW-0963">Cytoplasm</keyword>
<comment type="similarity">
    <text evidence="4">Belongs to the eIF-3 subunit J family.</text>
</comment>
<dbReference type="Pfam" id="PF08597">
    <property type="entry name" value="eIF3_subunit"/>
    <property type="match status" value="1"/>
</dbReference>
<dbReference type="PANTHER" id="PTHR21681">
    <property type="entry name" value="EUKARYOTIC TRANSLATION INITIATION FACTOR 3 SUBUNIT J"/>
    <property type="match status" value="1"/>
</dbReference>
<dbReference type="GO" id="GO:0005852">
    <property type="term" value="C:eukaryotic translation initiation factor 3 complex"/>
    <property type="evidence" value="ECO:0007669"/>
    <property type="project" value="UniProtKB-UniRule"/>
</dbReference>
<keyword evidence="3 4" id="KW-0648">Protein biosynthesis</keyword>
<feature type="compositionally biased region" description="Basic and acidic residues" evidence="5">
    <location>
        <begin position="47"/>
        <end position="87"/>
    </location>
</feature>
<name>A0AAD5BGP0_9ASCO</name>
<feature type="compositionally biased region" description="Acidic residues" evidence="5">
    <location>
        <begin position="269"/>
        <end position="285"/>
    </location>
</feature>
<organism evidence="6 7">
    <name type="scientific">Candida theae</name>
    <dbReference type="NCBI Taxonomy" id="1198502"/>
    <lineage>
        <taxon>Eukaryota</taxon>
        <taxon>Fungi</taxon>
        <taxon>Dikarya</taxon>
        <taxon>Ascomycota</taxon>
        <taxon>Saccharomycotina</taxon>
        <taxon>Pichiomycetes</taxon>
        <taxon>Debaryomycetaceae</taxon>
        <taxon>Candida/Lodderomyces clade</taxon>
        <taxon>Candida</taxon>
    </lineage>
</organism>
<keyword evidence="2 4" id="KW-0396">Initiation factor</keyword>
<evidence type="ECO:0000256" key="2">
    <source>
        <dbReference type="ARBA" id="ARBA00022540"/>
    </source>
</evidence>
<dbReference type="GO" id="GO:0033290">
    <property type="term" value="C:eukaryotic 48S preinitiation complex"/>
    <property type="evidence" value="ECO:0007669"/>
    <property type="project" value="UniProtKB-UniRule"/>
</dbReference>
<feature type="compositionally biased region" description="Acidic residues" evidence="5">
    <location>
        <begin position="20"/>
        <end position="39"/>
    </location>
</feature>
<dbReference type="GO" id="GO:0003743">
    <property type="term" value="F:translation initiation factor activity"/>
    <property type="evidence" value="ECO:0007669"/>
    <property type="project" value="UniProtKB-UniRule"/>
</dbReference>
<proteinExistence type="inferred from homology"/>
<dbReference type="GO" id="GO:0001732">
    <property type="term" value="P:formation of cytoplasmic translation initiation complex"/>
    <property type="evidence" value="ECO:0007669"/>
    <property type="project" value="UniProtKB-UniRule"/>
</dbReference>
<feature type="compositionally biased region" description="Low complexity" evidence="5">
    <location>
        <begin position="138"/>
        <end position="148"/>
    </location>
</feature>
<comment type="function">
    <text evidence="4">Component of the eukaryotic translation initiation factor 3 (eIF-3) complex, which is involved in protein synthesis of a specialized repertoire of mRNAs and, together with other initiation factors, stimulates binding of mRNA and methionyl-tRNAi to the 40S ribosome. The eIF-3 complex specifically targets and initiates translation of a subset of mRNAs involved in cell proliferation.</text>
</comment>
<feature type="region of interest" description="Disordered" evidence="5">
    <location>
        <begin position="237"/>
        <end position="285"/>
    </location>
</feature>
<gene>
    <name evidence="4" type="primary">HCR1</name>
    <name evidence="6" type="ORF">KGF57_001562</name>
</gene>
<reference evidence="6 7" key="1">
    <citation type="journal article" date="2022" name="DNA Res.">
        <title>Genome analysis of five recently described species of the CUG-Ser clade uncovers Candida theae as a new hybrid lineage with pathogenic potential in the Candida parapsilosis species complex.</title>
        <authorList>
            <person name="Mixao V."/>
            <person name="Del Olmo V."/>
            <person name="Hegedusova E."/>
            <person name="Saus E."/>
            <person name="Pryszcz L."/>
            <person name="Cillingova A."/>
            <person name="Nosek J."/>
            <person name="Gabaldon T."/>
        </authorList>
    </citation>
    <scope>NUCLEOTIDE SEQUENCE [LARGE SCALE GENOMIC DNA]</scope>
    <source>
        <strain evidence="6 7">CBS 12239</strain>
    </source>
</reference>
<comment type="subunit">
    <text evidence="4">Component of the eukaryotic translation initiation factor 3 (eIF-3) complex.</text>
</comment>
<dbReference type="InterPro" id="IPR013906">
    <property type="entry name" value="eIF3j"/>
</dbReference>
<dbReference type="Gene3D" id="1.10.246.60">
    <property type="entry name" value="Eukaryotic translation initiation factor 3 like domains"/>
    <property type="match status" value="1"/>
</dbReference>
<dbReference type="AlphaFoldDB" id="A0AAD5BGP0"/>
<feature type="region of interest" description="Disordered" evidence="5">
    <location>
        <begin position="1"/>
        <end position="87"/>
    </location>
</feature>